<dbReference type="InterPro" id="IPR013785">
    <property type="entry name" value="Aldolase_TIM"/>
</dbReference>
<dbReference type="PANTHER" id="PTHR30246">
    <property type="entry name" value="2-KETO-3-DEOXY-6-PHOSPHOGLUCONATE ALDOLASE"/>
    <property type="match status" value="1"/>
</dbReference>
<dbReference type="Proteomes" id="UP000002318">
    <property type="component" value="Chromosome"/>
</dbReference>
<proteinExistence type="inferred from homology"/>
<evidence type="ECO:0000256" key="7">
    <source>
        <dbReference type="ARBA" id="ARBA00023277"/>
    </source>
</evidence>
<dbReference type="RefSeq" id="WP_013253513.1">
    <property type="nucleotide sequence ID" value="NC_014364.1"/>
</dbReference>
<keyword evidence="9" id="KW-1185">Reference proteome</keyword>
<comment type="pathway">
    <text evidence="2">Carbohydrate acid metabolism; 2-dehydro-3-deoxy-D-gluconate degradation; D-glyceraldehyde 3-phosphate and pyruvate from 2-dehydro-3-deoxy-D-gluconate: step 2/2.</text>
</comment>
<organism evidence="8 9">
    <name type="scientific">Sediminispirochaeta smaragdinae (strain DSM 11293 / JCM 15392 / SEBR 4228)</name>
    <name type="common">Spirochaeta smaragdinae</name>
    <dbReference type="NCBI Taxonomy" id="573413"/>
    <lineage>
        <taxon>Bacteria</taxon>
        <taxon>Pseudomonadati</taxon>
        <taxon>Spirochaetota</taxon>
        <taxon>Spirochaetia</taxon>
        <taxon>Spirochaetales</taxon>
        <taxon>Spirochaetaceae</taxon>
        <taxon>Sediminispirochaeta</taxon>
    </lineage>
</organism>
<evidence type="ECO:0000256" key="6">
    <source>
        <dbReference type="ARBA" id="ARBA00023239"/>
    </source>
</evidence>
<dbReference type="EC" id="4.1.2.14" evidence="5"/>
<evidence type="ECO:0000256" key="2">
    <source>
        <dbReference type="ARBA" id="ARBA00004736"/>
    </source>
</evidence>
<dbReference type="PANTHER" id="PTHR30246:SF1">
    <property type="entry name" value="2-DEHYDRO-3-DEOXY-6-PHOSPHOGALACTONATE ALDOLASE-RELATED"/>
    <property type="match status" value="1"/>
</dbReference>
<dbReference type="NCBIfam" id="TIGR01182">
    <property type="entry name" value="eda"/>
    <property type="match status" value="1"/>
</dbReference>
<evidence type="ECO:0000313" key="9">
    <source>
        <dbReference type="Proteomes" id="UP000002318"/>
    </source>
</evidence>
<protein>
    <recommendedName>
        <fullName evidence="5">2-dehydro-3-deoxy-phosphogluconate aldolase</fullName>
        <ecNumber evidence="5">4.1.2.14</ecNumber>
    </recommendedName>
</protein>
<dbReference type="GO" id="GO:0008675">
    <property type="term" value="F:2-dehydro-3-deoxy-phosphogluconate aldolase activity"/>
    <property type="evidence" value="ECO:0007669"/>
    <property type="project" value="UniProtKB-EC"/>
</dbReference>
<accession>E1RCG9</accession>
<keyword evidence="7" id="KW-0119">Carbohydrate metabolism</keyword>
<dbReference type="EMBL" id="CP002116">
    <property type="protein sequence ID" value="ADK80049.1"/>
    <property type="molecule type" value="Genomic_DNA"/>
</dbReference>
<comment type="catalytic activity">
    <reaction evidence="1">
        <text>2-dehydro-3-deoxy-6-phospho-D-gluconate = D-glyceraldehyde 3-phosphate + pyruvate</text>
        <dbReference type="Rhea" id="RHEA:17089"/>
        <dbReference type="ChEBI" id="CHEBI:15361"/>
        <dbReference type="ChEBI" id="CHEBI:57569"/>
        <dbReference type="ChEBI" id="CHEBI:59776"/>
        <dbReference type="EC" id="4.1.2.14"/>
    </reaction>
</comment>
<dbReference type="STRING" id="573413.Spirs_0915"/>
<evidence type="ECO:0000256" key="3">
    <source>
        <dbReference type="ARBA" id="ARBA00006906"/>
    </source>
</evidence>
<dbReference type="Gene3D" id="3.20.20.70">
    <property type="entry name" value="Aldolase class I"/>
    <property type="match status" value="1"/>
</dbReference>
<gene>
    <name evidence="8" type="ordered locus">Spirs_0915</name>
</gene>
<comment type="subunit">
    <text evidence="4">Homotrimer.</text>
</comment>
<dbReference type="AlphaFoldDB" id="E1RCG9"/>
<dbReference type="eggNOG" id="COG0800">
    <property type="taxonomic scope" value="Bacteria"/>
</dbReference>
<dbReference type="SUPFAM" id="SSF51569">
    <property type="entry name" value="Aldolase"/>
    <property type="match status" value="1"/>
</dbReference>
<dbReference type="PROSITE" id="PS00159">
    <property type="entry name" value="ALDOLASE_KDPG_KHG_1"/>
    <property type="match status" value="1"/>
</dbReference>
<evidence type="ECO:0000313" key="8">
    <source>
        <dbReference type="EMBL" id="ADK80049.1"/>
    </source>
</evidence>
<dbReference type="KEGG" id="ssm:Spirs_0915"/>
<reference evidence="8 9" key="1">
    <citation type="journal article" date="2010" name="Stand. Genomic Sci.">
        <title>Complete genome sequence of Spirochaeta smaragdinae type strain (SEBR 4228).</title>
        <authorList>
            <person name="Mavromatis K."/>
            <person name="Yasawong M."/>
            <person name="Chertkov O."/>
            <person name="Lapidus A."/>
            <person name="Lucas S."/>
            <person name="Nolan M."/>
            <person name="Del Rio T.G."/>
            <person name="Tice H."/>
            <person name="Cheng J.F."/>
            <person name="Pitluck S."/>
            <person name="Liolios K."/>
            <person name="Ivanova N."/>
            <person name="Tapia R."/>
            <person name="Han C."/>
            <person name="Bruce D."/>
            <person name="Goodwin L."/>
            <person name="Pati A."/>
            <person name="Chen A."/>
            <person name="Palaniappan K."/>
            <person name="Land M."/>
            <person name="Hauser L."/>
            <person name="Chang Y.J."/>
            <person name="Jeffries C.D."/>
            <person name="Detter J.C."/>
            <person name="Rohde M."/>
            <person name="Brambilla E."/>
            <person name="Spring S."/>
            <person name="Goker M."/>
            <person name="Sikorski J."/>
            <person name="Woyke T."/>
            <person name="Bristow J."/>
            <person name="Eisen J.A."/>
            <person name="Markowitz V."/>
            <person name="Hugenholtz P."/>
            <person name="Klenk H.P."/>
            <person name="Kyrpides N.C."/>
        </authorList>
    </citation>
    <scope>NUCLEOTIDE SEQUENCE [LARGE SCALE GENOMIC DNA]</scope>
    <source>
        <strain evidence="9">DSM 11293 / JCM 15392 / SEBR 4228</strain>
    </source>
</reference>
<sequence>MLMNIEIQNRIKDAGIVAVLIFHEKKEIRPTIEALSSGGVSAIELTLRTPIALEAITIVHTHYPHILCGAGTVLSPRQISDAQKAGADFAVAPGLNRKVMDEAKRMGLPFAPGITTASDIESALEYDCTLLKFFPAEKIGGIAYLKSLNAPYQHLGLSFLPLGGINTANLTSYAKEPIIAGIGGSWIASSSLIAAGDWDAIEKNACSAVKRFREERKQ</sequence>
<dbReference type="HOGENOM" id="CLU_077795_1_1_12"/>
<evidence type="ECO:0000256" key="1">
    <source>
        <dbReference type="ARBA" id="ARBA00000654"/>
    </source>
</evidence>
<dbReference type="CDD" id="cd00452">
    <property type="entry name" value="KDPG_aldolase"/>
    <property type="match status" value="1"/>
</dbReference>
<comment type="similarity">
    <text evidence="3">Belongs to the KHG/KDPG aldolase family.</text>
</comment>
<dbReference type="OrthoDB" id="9802667at2"/>
<name>E1RCG9_SEDSS</name>
<keyword evidence="6" id="KW-0456">Lyase</keyword>
<dbReference type="Pfam" id="PF01081">
    <property type="entry name" value="Aldolase"/>
    <property type="match status" value="1"/>
</dbReference>
<dbReference type="InterPro" id="IPR031337">
    <property type="entry name" value="KDPG/KHG_AS_1"/>
</dbReference>
<evidence type="ECO:0000256" key="5">
    <source>
        <dbReference type="ARBA" id="ARBA00013063"/>
    </source>
</evidence>
<dbReference type="InterPro" id="IPR000887">
    <property type="entry name" value="Aldlse_KDPG_KHG"/>
</dbReference>
<evidence type="ECO:0000256" key="4">
    <source>
        <dbReference type="ARBA" id="ARBA00011233"/>
    </source>
</evidence>